<dbReference type="Gene3D" id="3.60.15.10">
    <property type="entry name" value="Ribonuclease Z/Hydroxyacylglutathione hydrolase-like"/>
    <property type="match status" value="1"/>
</dbReference>
<evidence type="ECO:0000259" key="1">
    <source>
        <dbReference type="SMART" id="SM00849"/>
    </source>
</evidence>
<sequence>MILRFYGTRGSIPVCNKDTKKYGGNTTCICVESSAGDIIIVDAGTGIRELGGSLIAQGKAQINLLFSHYHWDHIQGFPFFGPIFMKKTVLNIYGPADEILAEKALSYQMTMPYFPTNLSNLPANITFNKLKKTLTIGSIKIETIVNNHPNHTRGFKFIENNRSFAFLTDNEVHAENGKTPYTDFVEFIKGTHLLIHDAQYTDDIYKKKIGWGHSTFHQVAKLAGDTGVRELMVTHHDHSSSDKFIEENLKEIKRKYHTFKIEGAADGKTRRF</sequence>
<dbReference type="SMART" id="SM00849">
    <property type="entry name" value="Lactamase_B"/>
    <property type="match status" value="1"/>
</dbReference>
<organism evidence="2 3">
    <name type="scientific">candidate division WOR_3 bacterium SM23_42</name>
    <dbReference type="NCBI Taxonomy" id="1703779"/>
    <lineage>
        <taxon>Bacteria</taxon>
        <taxon>Bacteria division WOR-3</taxon>
    </lineage>
</organism>
<dbReference type="SUPFAM" id="SSF56281">
    <property type="entry name" value="Metallo-hydrolase/oxidoreductase"/>
    <property type="match status" value="1"/>
</dbReference>
<dbReference type="PANTHER" id="PTHR42663:SF4">
    <property type="entry name" value="SLL1036 PROTEIN"/>
    <property type="match status" value="1"/>
</dbReference>
<dbReference type="Pfam" id="PF12706">
    <property type="entry name" value="Lactamase_B_2"/>
    <property type="match status" value="1"/>
</dbReference>
<dbReference type="Proteomes" id="UP000051373">
    <property type="component" value="Unassembled WGS sequence"/>
</dbReference>
<comment type="caution">
    <text evidence="2">The sequence shown here is derived from an EMBL/GenBank/DDBJ whole genome shotgun (WGS) entry which is preliminary data.</text>
</comment>
<dbReference type="PANTHER" id="PTHR42663">
    <property type="entry name" value="HYDROLASE C777.06C-RELATED-RELATED"/>
    <property type="match status" value="1"/>
</dbReference>
<proteinExistence type="predicted"/>
<dbReference type="InterPro" id="IPR001279">
    <property type="entry name" value="Metallo-B-lactamas"/>
</dbReference>
<protein>
    <recommendedName>
        <fullName evidence="1">Metallo-beta-lactamase domain-containing protein</fullName>
    </recommendedName>
</protein>
<dbReference type="AlphaFoldDB" id="A0A0S8FP98"/>
<reference evidence="2 3" key="1">
    <citation type="journal article" date="2015" name="Microbiome">
        <title>Genomic resolution of linkages in carbon, nitrogen, and sulfur cycling among widespread estuary sediment bacteria.</title>
        <authorList>
            <person name="Baker B.J."/>
            <person name="Lazar C.S."/>
            <person name="Teske A.P."/>
            <person name="Dick G.J."/>
        </authorList>
    </citation>
    <scope>NUCLEOTIDE SEQUENCE [LARGE SCALE GENOMIC DNA]</scope>
    <source>
        <strain evidence="2">SM23_42</strain>
    </source>
</reference>
<accession>A0A0S8FP98</accession>
<gene>
    <name evidence="2" type="ORF">AMJ83_10595</name>
</gene>
<dbReference type="InterPro" id="IPR036866">
    <property type="entry name" value="RibonucZ/Hydroxyglut_hydro"/>
</dbReference>
<dbReference type="EMBL" id="LJUJ01000033">
    <property type="protein sequence ID" value="KPK62553.1"/>
    <property type="molecule type" value="Genomic_DNA"/>
</dbReference>
<name>A0A0S8FP98_UNCW3</name>
<feature type="domain" description="Metallo-beta-lactamase" evidence="1">
    <location>
        <begin position="25"/>
        <end position="213"/>
    </location>
</feature>
<evidence type="ECO:0000313" key="3">
    <source>
        <dbReference type="Proteomes" id="UP000051373"/>
    </source>
</evidence>
<dbReference type="STRING" id="1703779.AMJ83_10595"/>
<evidence type="ECO:0000313" key="2">
    <source>
        <dbReference type="EMBL" id="KPK62553.1"/>
    </source>
</evidence>
<dbReference type="CDD" id="cd07715">
    <property type="entry name" value="TaR3-like_MBL-fold"/>
    <property type="match status" value="1"/>
</dbReference>